<dbReference type="EMBL" id="CP103445">
    <property type="protein sequence ID" value="UWS35062.1"/>
    <property type="molecule type" value="Genomic_DNA"/>
</dbReference>
<protein>
    <submittedName>
        <fullName evidence="1">DNA breaking-rejoining protein</fullName>
    </submittedName>
</protein>
<evidence type="ECO:0000313" key="2">
    <source>
        <dbReference type="Proteomes" id="UP001058553"/>
    </source>
</evidence>
<dbReference type="RefSeq" id="WP_259817365.1">
    <property type="nucleotide sequence ID" value="NZ_CP103445.1"/>
</dbReference>
<evidence type="ECO:0000313" key="1">
    <source>
        <dbReference type="EMBL" id="UWS35062.1"/>
    </source>
</evidence>
<keyword evidence="2" id="KW-1185">Reference proteome</keyword>
<organism evidence="1 2">
    <name type="scientific">Erwinia pyrifoliae</name>
    <dbReference type="NCBI Taxonomy" id="79967"/>
    <lineage>
        <taxon>Bacteria</taxon>
        <taxon>Pseudomonadati</taxon>
        <taxon>Pseudomonadota</taxon>
        <taxon>Gammaproteobacteria</taxon>
        <taxon>Enterobacterales</taxon>
        <taxon>Erwiniaceae</taxon>
        <taxon>Erwinia</taxon>
    </lineage>
</organism>
<dbReference type="Proteomes" id="UP001058553">
    <property type="component" value="Chromosome"/>
</dbReference>
<name>A0ABY5XCF2_ERWPY</name>
<sequence length="91" mass="10220">METINIINLRLFTINSELTLFNCENSITGLIHTARSYMTIVLDGGYVLGQFGCVHAAFDELTGVHIQLHKAGKESGTYEDYKKNRVSIVFH</sequence>
<gene>
    <name evidence="1" type="ORF">NYP84_07945</name>
</gene>
<reference evidence="1" key="1">
    <citation type="submission" date="2022-07" db="EMBL/GenBank/DDBJ databases">
        <title>Genetic diversity of Erwinia pyrifoliae.</title>
        <authorList>
            <person name="Park D.S."/>
            <person name="Ham H."/>
        </authorList>
    </citation>
    <scope>NUCLEOTIDE SEQUENCE</scope>
    <source>
        <strain evidence="1">CP201486</strain>
    </source>
</reference>
<proteinExistence type="predicted"/>
<accession>A0ABY5XCF2</accession>